<evidence type="ECO:0000256" key="1">
    <source>
        <dbReference type="ARBA" id="ARBA00010923"/>
    </source>
</evidence>
<dbReference type="Pfam" id="PF01420">
    <property type="entry name" value="Methylase_S"/>
    <property type="match status" value="2"/>
</dbReference>
<gene>
    <name evidence="6" type="ORF">SAMN04488511_11946</name>
</gene>
<feature type="domain" description="Type I restriction modification DNA specificity" evidence="5">
    <location>
        <begin position="2"/>
        <end position="153"/>
    </location>
</feature>
<comment type="similarity">
    <text evidence="1">Belongs to the type-I restriction system S methylase family.</text>
</comment>
<organism evidence="6 7">
    <name type="scientific">Pedobacter suwonensis</name>
    <dbReference type="NCBI Taxonomy" id="332999"/>
    <lineage>
        <taxon>Bacteria</taxon>
        <taxon>Pseudomonadati</taxon>
        <taxon>Bacteroidota</taxon>
        <taxon>Sphingobacteriia</taxon>
        <taxon>Sphingobacteriales</taxon>
        <taxon>Sphingobacteriaceae</taxon>
        <taxon>Pedobacter</taxon>
    </lineage>
</organism>
<dbReference type="CDD" id="cd17262">
    <property type="entry name" value="RMtype1_S_Aco12261I-TRD2-CR2"/>
    <property type="match status" value="1"/>
</dbReference>
<dbReference type="PANTHER" id="PTHR30408">
    <property type="entry name" value="TYPE-1 RESTRICTION ENZYME ECOKI SPECIFICITY PROTEIN"/>
    <property type="match status" value="1"/>
</dbReference>
<name>A0A1I0U318_9SPHI</name>
<keyword evidence="6" id="KW-0540">Nuclease</keyword>
<evidence type="ECO:0000259" key="5">
    <source>
        <dbReference type="Pfam" id="PF01420"/>
    </source>
</evidence>
<accession>A0A1I0U318</accession>
<keyword evidence="6" id="KW-0255">Endonuclease</keyword>
<evidence type="ECO:0000256" key="2">
    <source>
        <dbReference type="ARBA" id="ARBA00022747"/>
    </source>
</evidence>
<dbReference type="STRING" id="332999.SAMN04488511_11946"/>
<dbReference type="GO" id="GO:0009307">
    <property type="term" value="P:DNA restriction-modification system"/>
    <property type="evidence" value="ECO:0007669"/>
    <property type="project" value="UniProtKB-KW"/>
</dbReference>
<protein>
    <submittedName>
        <fullName evidence="6">Restriction endonuclease S subunit</fullName>
    </submittedName>
</protein>
<dbReference type="PANTHER" id="PTHR30408:SF12">
    <property type="entry name" value="TYPE I RESTRICTION ENZYME MJAVIII SPECIFICITY SUBUNIT"/>
    <property type="match status" value="1"/>
</dbReference>
<dbReference type="SUPFAM" id="SSF116734">
    <property type="entry name" value="DNA methylase specificity domain"/>
    <property type="match status" value="2"/>
</dbReference>
<evidence type="ECO:0000256" key="4">
    <source>
        <dbReference type="SAM" id="Coils"/>
    </source>
</evidence>
<feature type="domain" description="Type I restriction modification DNA specificity" evidence="5">
    <location>
        <begin position="228"/>
        <end position="365"/>
    </location>
</feature>
<keyword evidence="2" id="KW-0680">Restriction system</keyword>
<evidence type="ECO:0000313" key="6">
    <source>
        <dbReference type="EMBL" id="SFA58424.1"/>
    </source>
</evidence>
<dbReference type="AlphaFoldDB" id="A0A1I0U318"/>
<dbReference type="Proteomes" id="UP000198836">
    <property type="component" value="Unassembled WGS sequence"/>
</dbReference>
<keyword evidence="4" id="KW-0175">Coiled coil</keyword>
<keyword evidence="6" id="KW-0378">Hydrolase</keyword>
<reference evidence="7" key="1">
    <citation type="submission" date="2016-10" db="EMBL/GenBank/DDBJ databases">
        <authorList>
            <person name="Varghese N."/>
            <person name="Submissions S."/>
        </authorList>
    </citation>
    <scope>NUCLEOTIDE SEQUENCE [LARGE SCALE GENOMIC DNA]</scope>
    <source>
        <strain evidence="7">DSM 18130</strain>
    </source>
</reference>
<dbReference type="InterPro" id="IPR052021">
    <property type="entry name" value="Type-I_RS_S_subunit"/>
</dbReference>
<dbReference type="InterPro" id="IPR000055">
    <property type="entry name" value="Restrct_endonuc_typeI_TRD"/>
</dbReference>
<proteinExistence type="inferred from homology"/>
<keyword evidence="7" id="KW-1185">Reference proteome</keyword>
<dbReference type="RefSeq" id="WP_090987074.1">
    <property type="nucleotide sequence ID" value="NZ_FOJM01000019.1"/>
</dbReference>
<keyword evidence="3" id="KW-0238">DNA-binding</keyword>
<dbReference type="GO" id="GO:0003677">
    <property type="term" value="F:DNA binding"/>
    <property type="evidence" value="ECO:0007669"/>
    <property type="project" value="UniProtKB-KW"/>
</dbReference>
<evidence type="ECO:0000313" key="7">
    <source>
        <dbReference type="Proteomes" id="UP000198836"/>
    </source>
</evidence>
<dbReference type="GO" id="GO:0004519">
    <property type="term" value="F:endonuclease activity"/>
    <property type="evidence" value="ECO:0007669"/>
    <property type="project" value="UniProtKB-KW"/>
</dbReference>
<feature type="coiled-coil region" evidence="4">
    <location>
        <begin position="351"/>
        <end position="378"/>
    </location>
</feature>
<evidence type="ECO:0000256" key="3">
    <source>
        <dbReference type="ARBA" id="ARBA00023125"/>
    </source>
</evidence>
<dbReference type="InterPro" id="IPR044946">
    <property type="entry name" value="Restrct_endonuc_typeI_TRD_sf"/>
</dbReference>
<sequence length="560" mass="64585">MEYRFLGDITTNLDYKRRPLNSIDRDKISKEGLYPYIGANNILTYIDEYIFDEKILCIAEDGGSWGKNEVCSNIYDGKTWVNNHAHVLIENGKANLEFLRYYLNFADLNFHIKGSTRGKLTRSELDNIQIPLPSYENQIRIANLLEKIETTIDERKSAIDLLDELAKATFYQMFGDPVKNEKGWENSTISKIVVDEKKSIRRGPFGGALKKEIFVQSGYLVYEQYHALNNDFSFERYYIDENKFQELKAFEVKSGDIIISCSGVYLGKLAIVPKNAKKGIINQALLRLTLNNNLIDNTFFTWQWTNENFKKKYYGNNIGSGIPNFPPIEEFKKFKFILPPITLQNQFADIAQKIERIKAEQEAQLKDLEELYASISQKVFEGTIDLSKVPFDASLLPNPIKTTTKGPIEQPDVVVTKASSKETTIKEPKPATKGKLIWENVSFKEVSDNIRSEFGSHYFNAEMLLRFLKEDKVMQVNYFSSVEQKKNPQYENADDFYRFIATALTGENIFLTLEQVFYNAETENIPNISFTETDLENLSKEDKKERSGIYFRIKDETTTP</sequence>
<dbReference type="EMBL" id="FOJM01000019">
    <property type="protein sequence ID" value="SFA58424.1"/>
    <property type="molecule type" value="Genomic_DNA"/>
</dbReference>
<dbReference type="OrthoDB" id="9816225at2"/>
<dbReference type="Gene3D" id="3.90.220.20">
    <property type="entry name" value="DNA methylase specificity domains"/>
    <property type="match status" value="2"/>
</dbReference>